<feature type="compositionally biased region" description="Polar residues" evidence="1">
    <location>
        <begin position="1"/>
        <end position="20"/>
    </location>
</feature>
<evidence type="ECO:0000313" key="3">
    <source>
        <dbReference type="Proteomes" id="UP000002220"/>
    </source>
</evidence>
<name>D5SUB3_PLAL2</name>
<accession>D5SUB3</accession>
<protein>
    <submittedName>
        <fullName evidence="2">Uncharacterized protein</fullName>
    </submittedName>
</protein>
<dbReference type="EMBL" id="CP001744">
    <property type="protein sequence ID" value="ADG69166.1"/>
    <property type="molecule type" value="Genomic_DNA"/>
</dbReference>
<sequence>MNQIGKNTNRGEQNMYTSSVPVEENEETVRDESSDSGGKFAVAW</sequence>
<keyword evidence="3" id="KW-1185">Reference proteome</keyword>
<dbReference type="Proteomes" id="UP000002220">
    <property type="component" value="Chromosome"/>
</dbReference>
<feature type="region of interest" description="Disordered" evidence="1">
    <location>
        <begin position="1"/>
        <end position="44"/>
    </location>
</feature>
<gene>
    <name evidence="2" type="ordered locus">Plim_3353</name>
</gene>
<evidence type="ECO:0000256" key="1">
    <source>
        <dbReference type="SAM" id="MobiDB-lite"/>
    </source>
</evidence>
<dbReference type="STRING" id="521674.Plim_3353"/>
<dbReference type="AlphaFoldDB" id="D5SUB3"/>
<evidence type="ECO:0000313" key="2">
    <source>
        <dbReference type="EMBL" id="ADG69166.1"/>
    </source>
</evidence>
<proteinExistence type="predicted"/>
<dbReference type="KEGG" id="plm:Plim_3353"/>
<dbReference type="HOGENOM" id="CLU_3219951_0_0_0"/>
<organism evidence="2 3">
    <name type="scientific">Planctopirus limnophila (strain ATCC 43296 / DSM 3776 / IFAM 1008 / Mu 290)</name>
    <name type="common">Planctomyces limnophilus</name>
    <dbReference type="NCBI Taxonomy" id="521674"/>
    <lineage>
        <taxon>Bacteria</taxon>
        <taxon>Pseudomonadati</taxon>
        <taxon>Planctomycetota</taxon>
        <taxon>Planctomycetia</taxon>
        <taxon>Planctomycetales</taxon>
        <taxon>Planctomycetaceae</taxon>
        <taxon>Planctopirus</taxon>
    </lineage>
</organism>
<reference evidence="2 3" key="1">
    <citation type="journal article" date="2010" name="Stand. Genomic Sci.">
        <title>Complete genome sequence of Planctomyces limnophilus type strain (Mu 290).</title>
        <authorList>
            <person name="Labutti K."/>
            <person name="Sikorski J."/>
            <person name="Schneider S."/>
            <person name="Nolan M."/>
            <person name="Lucas S."/>
            <person name="Glavina Del Rio T."/>
            <person name="Tice H."/>
            <person name="Cheng J.F."/>
            <person name="Goodwin L."/>
            <person name="Pitluck S."/>
            <person name="Liolios K."/>
            <person name="Ivanova N."/>
            <person name="Mavromatis K."/>
            <person name="Mikhailova N."/>
            <person name="Pati A."/>
            <person name="Chen A."/>
            <person name="Palaniappan K."/>
            <person name="Land M."/>
            <person name="Hauser L."/>
            <person name="Chang Y.J."/>
            <person name="Jeffries C.D."/>
            <person name="Tindall B.J."/>
            <person name="Rohde M."/>
            <person name="Goker M."/>
            <person name="Woyke T."/>
            <person name="Bristow J."/>
            <person name="Eisen J.A."/>
            <person name="Markowitz V."/>
            <person name="Hugenholtz P."/>
            <person name="Kyrpides N.C."/>
            <person name="Klenk H.P."/>
            <person name="Lapidus A."/>
        </authorList>
    </citation>
    <scope>NUCLEOTIDE SEQUENCE [LARGE SCALE GENOMIC DNA]</scope>
    <source>
        <strain evidence="3">ATCC 43296 / DSM 3776 / IFAM 1008 / 290</strain>
    </source>
</reference>